<dbReference type="EMBL" id="JARK01001372">
    <property type="protein sequence ID" value="EYC15485.1"/>
    <property type="molecule type" value="Genomic_DNA"/>
</dbReference>
<sequence>MWRSPAAVAKCGDTLNHNTHKCNSYLHVRQTDHNGRRIRSKNTIQAMAKMELGREHLTKVGNLACSTRSDLLADMFRTL</sequence>
<keyword evidence="2" id="KW-1185">Reference proteome</keyword>
<name>A0A016UJW8_9BILA</name>
<comment type="caution">
    <text evidence="1">The sequence shown here is derived from an EMBL/GenBank/DDBJ whole genome shotgun (WGS) entry which is preliminary data.</text>
</comment>
<proteinExistence type="predicted"/>
<dbReference type="AlphaFoldDB" id="A0A016UJW8"/>
<gene>
    <name evidence="1" type="primary">Acey_s0036.g3171</name>
    <name evidence="1" type="ORF">Y032_0036g3171</name>
</gene>
<evidence type="ECO:0000313" key="1">
    <source>
        <dbReference type="EMBL" id="EYC15485.1"/>
    </source>
</evidence>
<accession>A0A016UJW8</accession>
<organism evidence="1 2">
    <name type="scientific">Ancylostoma ceylanicum</name>
    <dbReference type="NCBI Taxonomy" id="53326"/>
    <lineage>
        <taxon>Eukaryota</taxon>
        <taxon>Metazoa</taxon>
        <taxon>Ecdysozoa</taxon>
        <taxon>Nematoda</taxon>
        <taxon>Chromadorea</taxon>
        <taxon>Rhabditida</taxon>
        <taxon>Rhabditina</taxon>
        <taxon>Rhabditomorpha</taxon>
        <taxon>Strongyloidea</taxon>
        <taxon>Ancylostomatidae</taxon>
        <taxon>Ancylostomatinae</taxon>
        <taxon>Ancylostoma</taxon>
    </lineage>
</organism>
<dbReference type="Proteomes" id="UP000024635">
    <property type="component" value="Unassembled WGS sequence"/>
</dbReference>
<protein>
    <submittedName>
        <fullName evidence="1">Uncharacterized protein</fullName>
    </submittedName>
</protein>
<reference evidence="2" key="1">
    <citation type="journal article" date="2015" name="Nat. Genet.">
        <title>The genome and transcriptome of the zoonotic hookworm Ancylostoma ceylanicum identify infection-specific gene families.</title>
        <authorList>
            <person name="Schwarz E.M."/>
            <person name="Hu Y."/>
            <person name="Antoshechkin I."/>
            <person name="Miller M.M."/>
            <person name="Sternberg P.W."/>
            <person name="Aroian R.V."/>
        </authorList>
    </citation>
    <scope>NUCLEOTIDE SEQUENCE</scope>
    <source>
        <strain evidence="2">HY135</strain>
    </source>
</reference>
<evidence type="ECO:0000313" key="2">
    <source>
        <dbReference type="Proteomes" id="UP000024635"/>
    </source>
</evidence>